<dbReference type="RefSeq" id="WP_209516460.1">
    <property type="nucleotide sequence ID" value="NZ_JAGIOH010000001.1"/>
</dbReference>
<dbReference type="InterPro" id="IPR002577">
    <property type="entry name" value="HTH_HxlR"/>
</dbReference>
<dbReference type="GO" id="GO:0003677">
    <property type="term" value="F:DNA binding"/>
    <property type="evidence" value="ECO:0007669"/>
    <property type="project" value="UniProtKB-KW"/>
</dbReference>
<reference evidence="5 6" key="1">
    <citation type="submission" date="2021-03" db="EMBL/GenBank/DDBJ databases">
        <title>Sequencing the genomes of 1000 actinobacteria strains.</title>
        <authorList>
            <person name="Klenk H.-P."/>
        </authorList>
    </citation>
    <scope>NUCLEOTIDE SEQUENCE [LARGE SCALE GENOMIC DNA]</scope>
    <source>
        <strain evidence="5 6">DSM 41480</strain>
    </source>
</reference>
<keyword evidence="2 5" id="KW-0238">DNA-binding</keyword>
<evidence type="ECO:0000256" key="1">
    <source>
        <dbReference type="ARBA" id="ARBA00023015"/>
    </source>
</evidence>
<keyword evidence="6" id="KW-1185">Reference proteome</keyword>
<protein>
    <submittedName>
        <fullName evidence="5">DNA-binding HxlR family transcriptional regulator</fullName>
    </submittedName>
</protein>
<comment type="caution">
    <text evidence="5">The sequence shown here is derived from an EMBL/GenBank/DDBJ whole genome shotgun (WGS) entry which is preliminary data.</text>
</comment>
<evidence type="ECO:0000256" key="2">
    <source>
        <dbReference type="ARBA" id="ARBA00023125"/>
    </source>
</evidence>
<dbReference type="InterPro" id="IPR036388">
    <property type="entry name" value="WH-like_DNA-bd_sf"/>
</dbReference>
<keyword evidence="1" id="KW-0805">Transcription regulation</keyword>
<evidence type="ECO:0000256" key="3">
    <source>
        <dbReference type="ARBA" id="ARBA00023163"/>
    </source>
</evidence>
<dbReference type="Pfam" id="PF01638">
    <property type="entry name" value="HxlR"/>
    <property type="match status" value="1"/>
</dbReference>
<evidence type="ECO:0000313" key="5">
    <source>
        <dbReference type="EMBL" id="MBP2404803.1"/>
    </source>
</evidence>
<dbReference type="PANTHER" id="PTHR33204:SF37">
    <property type="entry name" value="HTH-TYPE TRANSCRIPTIONAL REGULATOR YODB"/>
    <property type="match status" value="1"/>
</dbReference>
<evidence type="ECO:0000313" key="6">
    <source>
        <dbReference type="Proteomes" id="UP001519291"/>
    </source>
</evidence>
<dbReference type="Gene3D" id="1.10.10.10">
    <property type="entry name" value="Winged helix-like DNA-binding domain superfamily/Winged helix DNA-binding domain"/>
    <property type="match status" value="1"/>
</dbReference>
<dbReference type="SUPFAM" id="SSF46785">
    <property type="entry name" value="Winged helix' DNA-binding domain"/>
    <property type="match status" value="1"/>
</dbReference>
<organism evidence="5 6">
    <name type="scientific">Streptomyces syringium</name>
    <dbReference type="NCBI Taxonomy" id="76729"/>
    <lineage>
        <taxon>Bacteria</taxon>
        <taxon>Bacillati</taxon>
        <taxon>Actinomycetota</taxon>
        <taxon>Actinomycetes</taxon>
        <taxon>Kitasatosporales</taxon>
        <taxon>Streptomycetaceae</taxon>
        <taxon>Streptomyces</taxon>
    </lineage>
</organism>
<dbReference type="GeneID" id="91571141"/>
<feature type="domain" description="HTH hxlR-type" evidence="4">
    <location>
        <begin position="20"/>
        <end position="118"/>
    </location>
</feature>
<evidence type="ECO:0000259" key="4">
    <source>
        <dbReference type="PROSITE" id="PS51118"/>
    </source>
</evidence>
<dbReference type="Proteomes" id="UP001519291">
    <property type="component" value="Unassembled WGS sequence"/>
</dbReference>
<gene>
    <name evidence="5" type="ORF">JO379_004272</name>
</gene>
<dbReference type="EMBL" id="JAGIOH010000001">
    <property type="protein sequence ID" value="MBP2404803.1"/>
    <property type="molecule type" value="Genomic_DNA"/>
</dbReference>
<name>A0ABS4YA71_9ACTN</name>
<proteinExistence type="predicted"/>
<dbReference type="PANTHER" id="PTHR33204">
    <property type="entry name" value="TRANSCRIPTIONAL REGULATOR, MARR FAMILY"/>
    <property type="match status" value="1"/>
</dbReference>
<dbReference type="InterPro" id="IPR036390">
    <property type="entry name" value="WH_DNA-bd_sf"/>
</dbReference>
<accession>A0ABS4YA71</accession>
<sequence>MDTCDDLRQYGGAHAYFQTCPSRPVLSLLTSKWALLTVGALQQGPLRFNALRRSLDGVTQKMLTQALRTLERDGLVTRTVYPTIPPKVVYELTELGHSLTGLLTAIQGWSEEHQHEVLAARRSYDRRAAAEVEPVRQAGAPDTP</sequence>
<dbReference type="PROSITE" id="PS51118">
    <property type="entry name" value="HTH_HXLR"/>
    <property type="match status" value="1"/>
</dbReference>
<keyword evidence="3" id="KW-0804">Transcription</keyword>